<dbReference type="Proteomes" id="UP000886611">
    <property type="component" value="Unassembled WGS sequence"/>
</dbReference>
<feature type="domain" description="C2H2-type" evidence="2">
    <location>
        <begin position="89"/>
        <end position="111"/>
    </location>
</feature>
<evidence type="ECO:0000313" key="3">
    <source>
        <dbReference type="EMBL" id="KAG2459074.1"/>
    </source>
</evidence>
<organism evidence="3 4">
    <name type="scientific">Polypterus senegalus</name>
    <name type="common">Senegal bichir</name>
    <dbReference type="NCBI Taxonomy" id="55291"/>
    <lineage>
        <taxon>Eukaryota</taxon>
        <taxon>Metazoa</taxon>
        <taxon>Chordata</taxon>
        <taxon>Craniata</taxon>
        <taxon>Vertebrata</taxon>
        <taxon>Euteleostomi</taxon>
        <taxon>Actinopterygii</taxon>
        <taxon>Polypteriformes</taxon>
        <taxon>Polypteridae</taxon>
        <taxon>Polypterus</taxon>
    </lineage>
</organism>
<reference evidence="3 4" key="1">
    <citation type="journal article" date="2021" name="Cell">
        <title>Tracing the genetic footprints of vertebrate landing in non-teleost ray-finned fishes.</title>
        <authorList>
            <person name="Bi X."/>
            <person name="Wang K."/>
            <person name="Yang L."/>
            <person name="Pan H."/>
            <person name="Jiang H."/>
            <person name="Wei Q."/>
            <person name="Fang M."/>
            <person name="Yu H."/>
            <person name="Zhu C."/>
            <person name="Cai Y."/>
            <person name="He Y."/>
            <person name="Gan X."/>
            <person name="Zeng H."/>
            <person name="Yu D."/>
            <person name="Zhu Y."/>
            <person name="Jiang H."/>
            <person name="Qiu Q."/>
            <person name="Yang H."/>
            <person name="Zhang Y.E."/>
            <person name="Wang W."/>
            <person name="Zhu M."/>
            <person name="He S."/>
            <person name="Zhang G."/>
        </authorList>
    </citation>
    <scope>NUCLEOTIDE SEQUENCE [LARGE SCALE GENOMIC DNA]</scope>
    <source>
        <strain evidence="3">Bchr_013</strain>
    </source>
</reference>
<evidence type="ECO:0000313" key="4">
    <source>
        <dbReference type="Proteomes" id="UP000886611"/>
    </source>
</evidence>
<dbReference type="Pfam" id="PF12874">
    <property type="entry name" value="zf-met"/>
    <property type="match status" value="1"/>
</dbReference>
<feature type="region of interest" description="Disordered" evidence="1">
    <location>
        <begin position="119"/>
        <end position="158"/>
    </location>
</feature>
<evidence type="ECO:0000256" key="1">
    <source>
        <dbReference type="SAM" id="MobiDB-lite"/>
    </source>
</evidence>
<name>A0A8X8BLE1_POLSE</name>
<feature type="non-terminal residue" evidence="3">
    <location>
        <position position="1"/>
    </location>
</feature>
<feature type="non-terminal residue" evidence="3">
    <location>
        <position position="158"/>
    </location>
</feature>
<dbReference type="SUPFAM" id="SSF57667">
    <property type="entry name" value="beta-beta-alpha zinc fingers"/>
    <property type="match status" value="1"/>
</dbReference>
<feature type="compositionally biased region" description="Basic and acidic residues" evidence="1">
    <location>
        <begin position="137"/>
        <end position="158"/>
    </location>
</feature>
<gene>
    <name evidence="3" type="primary">Znf385b_0</name>
    <name evidence="3" type="ORF">GTO96_0020001</name>
</gene>
<proteinExistence type="predicted"/>
<dbReference type="InterPro" id="IPR052644">
    <property type="entry name" value="ZMAT3"/>
</dbReference>
<accession>A0A8X8BLE1</accession>
<dbReference type="InterPro" id="IPR013087">
    <property type="entry name" value="Znf_C2H2_type"/>
</dbReference>
<evidence type="ECO:0000259" key="2">
    <source>
        <dbReference type="Pfam" id="PF12874"/>
    </source>
</evidence>
<dbReference type="EMBL" id="JAATIS010005477">
    <property type="protein sequence ID" value="KAG2459074.1"/>
    <property type="molecule type" value="Genomic_DNA"/>
</dbReference>
<protein>
    <submittedName>
        <fullName evidence="3">Z385B protein</fullName>
    </submittedName>
</protein>
<keyword evidence="4" id="KW-1185">Reference proteome</keyword>
<dbReference type="PANTHER" id="PTHR46786">
    <property type="entry name" value="ZINC FINGER MATRIN-TYPE PROTEIN 3"/>
    <property type="match status" value="1"/>
</dbReference>
<dbReference type="InterPro" id="IPR036236">
    <property type="entry name" value="Znf_C2H2_sf"/>
</dbReference>
<sequence>MLVSESTEGRRGEALEDSANLWLGVEVQAGKARCGLPGMKRPLTPEHHLLENRKTGMQLVNHAEEKEPSDGPTDLQRIQEKKKLLYSLCEACNIQLYSAAQAQVHYNGKSHLKRVKQLNNGKIPPSAPAASSTGRLSRHDGPKWGGSREPDETPKTGL</sequence>
<dbReference type="Gene3D" id="3.30.160.60">
    <property type="entry name" value="Classic Zinc Finger"/>
    <property type="match status" value="1"/>
</dbReference>
<comment type="caution">
    <text evidence="3">The sequence shown here is derived from an EMBL/GenBank/DDBJ whole genome shotgun (WGS) entry which is preliminary data.</text>
</comment>
<dbReference type="PANTHER" id="PTHR46786:SF1">
    <property type="entry name" value="ZINC FINGER MATRIN-TYPE PROTEIN 3"/>
    <property type="match status" value="1"/>
</dbReference>
<dbReference type="AlphaFoldDB" id="A0A8X8BLE1"/>